<name>A0A9X6JHH6_BACUK</name>
<dbReference type="RefSeq" id="WP_086392908.1">
    <property type="nucleotide sequence ID" value="NZ_NFEH01000133.1"/>
</dbReference>
<protein>
    <submittedName>
        <fullName evidence="1">Lactate permease</fullName>
    </submittedName>
</protein>
<dbReference type="AlphaFoldDB" id="A0A9X6JHH6"/>
<organism evidence="1 2">
    <name type="scientific">Bacillus thuringiensis serovar kumamotoensis</name>
    <dbReference type="NCBI Taxonomy" id="132267"/>
    <lineage>
        <taxon>Bacteria</taxon>
        <taxon>Bacillati</taxon>
        <taxon>Bacillota</taxon>
        <taxon>Bacilli</taxon>
        <taxon>Bacillales</taxon>
        <taxon>Bacillaceae</taxon>
        <taxon>Bacillus</taxon>
        <taxon>Bacillus cereus group</taxon>
    </lineage>
</organism>
<evidence type="ECO:0000313" key="1">
    <source>
        <dbReference type="EMBL" id="OTZ65784.1"/>
    </source>
</evidence>
<accession>A0A9X6JHH6</accession>
<sequence length="99" mass="11484">MTLINLSEKLLRHMVNVHKKQGADIFTFEQFKTLHPNETDNFISKAIYNLKNDGFVTVFIAEGRPHRIVLLPNGIINCEENTLIKRGYKTLKEIKSWIS</sequence>
<reference evidence="1 2" key="1">
    <citation type="submission" date="2016-10" db="EMBL/GenBank/DDBJ databases">
        <title>Comparative genomics of Bacillus thuringiensis reveals a path to pathogens against multiple invertebrate hosts.</title>
        <authorList>
            <person name="Zheng J."/>
            <person name="Gao Q."/>
            <person name="Liu H."/>
            <person name="Peng D."/>
            <person name="Ruan L."/>
            <person name="Sun M."/>
        </authorList>
    </citation>
    <scope>NUCLEOTIDE SEQUENCE [LARGE SCALE GENOMIC DNA]</scope>
    <source>
        <strain evidence="1">BGSC 4W1</strain>
    </source>
</reference>
<evidence type="ECO:0000313" key="2">
    <source>
        <dbReference type="Proteomes" id="UP000195087"/>
    </source>
</evidence>
<comment type="caution">
    <text evidence="1">The sequence shown here is derived from an EMBL/GenBank/DDBJ whole genome shotgun (WGS) entry which is preliminary data.</text>
</comment>
<gene>
    <name evidence="1" type="ORF">BK769_34380</name>
</gene>
<dbReference type="EMBL" id="NFEH01000133">
    <property type="protein sequence ID" value="OTZ65784.1"/>
    <property type="molecule type" value="Genomic_DNA"/>
</dbReference>
<proteinExistence type="predicted"/>
<dbReference type="Proteomes" id="UP000195087">
    <property type="component" value="Unassembled WGS sequence"/>
</dbReference>